<dbReference type="PROSITE" id="PS50261">
    <property type="entry name" value="G_PROTEIN_RECEP_F2_4"/>
    <property type="match status" value="1"/>
</dbReference>
<name>A0ABR2J947_9PEZI</name>
<keyword evidence="8" id="KW-1185">Reference proteome</keyword>
<dbReference type="PANTHER" id="PTHR23112:SF0">
    <property type="entry name" value="TRANSMEMBRANE PROTEIN 116"/>
    <property type="match status" value="1"/>
</dbReference>
<dbReference type="SUPFAM" id="SSF81321">
    <property type="entry name" value="Family A G protein-coupled receptor-like"/>
    <property type="match status" value="1"/>
</dbReference>
<feature type="transmembrane region" description="Helical" evidence="5">
    <location>
        <begin position="128"/>
        <end position="145"/>
    </location>
</feature>
<evidence type="ECO:0000259" key="6">
    <source>
        <dbReference type="PROSITE" id="PS50261"/>
    </source>
</evidence>
<reference evidence="7 8" key="1">
    <citation type="journal article" date="2024" name="IMA Fungus">
        <title>Apiospora arundinis, a panoply of carbohydrate-active enzymes and secondary metabolites.</title>
        <authorList>
            <person name="Sorensen T."/>
            <person name="Petersen C."/>
            <person name="Muurmann A.T."/>
            <person name="Christiansen J.V."/>
            <person name="Brundto M.L."/>
            <person name="Overgaard C.K."/>
            <person name="Boysen A.T."/>
            <person name="Wollenberg R.D."/>
            <person name="Larsen T.O."/>
            <person name="Sorensen J.L."/>
            <person name="Nielsen K.L."/>
            <person name="Sondergaard T.E."/>
        </authorList>
    </citation>
    <scope>NUCLEOTIDE SEQUENCE [LARGE SCALE GENOMIC DNA]</scope>
    <source>
        <strain evidence="7 8">AAU 773</strain>
    </source>
</reference>
<feature type="transmembrane region" description="Helical" evidence="5">
    <location>
        <begin position="205"/>
        <end position="228"/>
    </location>
</feature>
<dbReference type="EMBL" id="JAPCWZ010000003">
    <property type="protein sequence ID" value="KAK8874229.1"/>
    <property type="molecule type" value="Genomic_DNA"/>
</dbReference>
<dbReference type="InterPro" id="IPR000276">
    <property type="entry name" value="GPCR_Rhodpsn"/>
</dbReference>
<keyword evidence="4 5" id="KW-0472">Membrane</keyword>
<feature type="transmembrane region" description="Helical" evidence="5">
    <location>
        <begin position="362"/>
        <end position="379"/>
    </location>
</feature>
<comment type="caution">
    <text evidence="7">The sequence shown here is derived from an EMBL/GenBank/DDBJ whole genome shotgun (WGS) entry which is preliminary data.</text>
</comment>
<keyword evidence="3 5" id="KW-1133">Transmembrane helix</keyword>
<organism evidence="7 8">
    <name type="scientific">Apiospora arundinis</name>
    <dbReference type="NCBI Taxonomy" id="335852"/>
    <lineage>
        <taxon>Eukaryota</taxon>
        <taxon>Fungi</taxon>
        <taxon>Dikarya</taxon>
        <taxon>Ascomycota</taxon>
        <taxon>Pezizomycotina</taxon>
        <taxon>Sordariomycetes</taxon>
        <taxon>Xylariomycetidae</taxon>
        <taxon>Amphisphaeriales</taxon>
        <taxon>Apiosporaceae</taxon>
        <taxon>Apiospora</taxon>
    </lineage>
</organism>
<feature type="domain" description="G-protein coupled receptors family 2 profile 2" evidence="6">
    <location>
        <begin position="46"/>
        <end position="232"/>
    </location>
</feature>
<proteinExistence type="predicted"/>
<evidence type="ECO:0000256" key="5">
    <source>
        <dbReference type="SAM" id="Phobius"/>
    </source>
</evidence>
<dbReference type="Proteomes" id="UP001390339">
    <property type="component" value="Unassembled WGS sequence"/>
</dbReference>
<sequence>MSTSNSMTSYDDAVMDRRESNHDVVSSNPVGHIKPVFLTRDQVNTIVVFERVGASLSVTGVVLILIAFAAFKRLRTVPNTFIIFASFANLGASIACLIGYAGIEAGSGSALCQTQAFLFEMFMQSDPWWSFAMAVNVYMVFFFAANPNSFLGYWWAYFGICYGIPFIPAIWLLVARGENRTQVYGDATIWCWIDKDWSNLRIYTYYLPIWVCIFLSTCIYIAVGYYVFKQRNQLRNLSLSNPAGEVPAPRDSGEKKLFADAAIMGNIATTEVIQTTVQRPNLNSIGQSRSQPAINWFDGPTEDQEQARLDLTPEQSASRNPYHTVTRITADPAPKKSAWAHLHKAYTRWCSKFNNMDPVKLAYLRTSFVFAISVLVTWTPSSINRVHDLVNENDVSYGINLAAGIVLPLQGVWNAVIFFSTSSTALKEEIVNLKDRIKGLPRGHLAASAVRDERERERAVELERRVNRGLSKDDSCSEGTGSTMRVLRDSSFTSL</sequence>
<evidence type="ECO:0000313" key="8">
    <source>
        <dbReference type="Proteomes" id="UP001390339"/>
    </source>
</evidence>
<dbReference type="Gene3D" id="1.20.1070.10">
    <property type="entry name" value="Rhodopsin 7-helix transmembrane proteins"/>
    <property type="match status" value="1"/>
</dbReference>
<keyword evidence="7" id="KW-0675">Receptor</keyword>
<keyword evidence="2 5" id="KW-0812">Transmembrane</keyword>
<evidence type="ECO:0000256" key="4">
    <source>
        <dbReference type="ARBA" id="ARBA00023136"/>
    </source>
</evidence>
<feature type="transmembrane region" description="Helical" evidence="5">
    <location>
        <begin position="399"/>
        <end position="419"/>
    </location>
</feature>
<dbReference type="Pfam" id="PF00001">
    <property type="entry name" value="7tm_1"/>
    <property type="match status" value="1"/>
</dbReference>
<evidence type="ECO:0000256" key="3">
    <source>
        <dbReference type="ARBA" id="ARBA00022989"/>
    </source>
</evidence>
<evidence type="ECO:0000256" key="1">
    <source>
        <dbReference type="ARBA" id="ARBA00004141"/>
    </source>
</evidence>
<gene>
    <name evidence="7" type="ORF">PGQ11_004743</name>
</gene>
<evidence type="ECO:0000313" key="7">
    <source>
        <dbReference type="EMBL" id="KAK8874229.1"/>
    </source>
</evidence>
<dbReference type="PANTHER" id="PTHR23112">
    <property type="entry name" value="G PROTEIN-COUPLED RECEPTOR 157-RELATED"/>
    <property type="match status" value="1"/>
</dbReference>
<evidence type="ECO:0000256" key="2">
    <source>
        <dbReference type="ARBA" id="ARBA00022692"/>
    </source>
</evidence>
<dbReference type="InterPro" id="IPR017981">
    <property type="entry name" value="GPCR_2-like_7TM"/>
</dbReference>
<comment type="subcellular location">
    <subcellularLocation>
        <location evidence="1">Membrane</location>
        <topology evidence="1">Multi-pass membrane protein</topology>
    </subcellularLocation>
</comment>
<feature type="transmembrane region" description="Helical" evidence="5">
    <location>
        <begin position="83"/>
        <end position="103"/>
    </location>
</feature>
<feature type="transmembrane region" description="Helical" evidence="5">
    <location>
        <begin position="52"/>
        <end position="71"/>
    </location>
</feature>
<accession>A0ABR2J947</accession>
<protein>
    <submittedName>
        <fullName evidence="7">G-protein coupled receptor</fullName>
    </submittedName>
</protein>
<feature type="transmembrane region" description="Helical" evidence="5">
    <location>
        <begin position="152"/>
        <end position="174"/>
    </location>
</feature>